<reference evidence="2 3" key="1">
    <citation type="journal article" date="2021" name="Hortic Res">
        <title>Chromosome-scale assembly of the Dendrobium chrysotoxum genome enhances the understanding of orchid evolution.</title>
        <authorList>
            <person name="Zhang Y."/>
            <person name="Zhang G.Q."/>
            <person name="Zhang D."/>
            <person name="Liu X.D."/>
            <person name="Xu X.Y."/>
            <person name="Sun W.H."/>
            <person name="Yu X."/>
            <person name="Zhu X."/>
            <person name="Wang Z.W."/>
            <person name="Zhao X."/>
            <person name="Zhong W.Y."/>
            <person name="Chen H."/>
            <person name="Yin W.L."/>
            <person name="Huang T."/>
            <person name="Niu S.C."/>
            <person name="Liu Z.J."/>
        </authorList>
    </citation>
    <scope>NUCLEOTIDE SEQUENCE [LARGE SCALE GENOMIC DNA]</scope>
    <source>
        <strain evidence="2">Lindl</strain>
    </source>
</reference>
<evidence type="ECO:0000313" key="2">
    <source>
        <dbReference type="EMBL" id="KAH0462961.1"/>
    </source>
</evidence>
<gene>
    <name evidence="2" type="ORF">IEQ34_007543</name>
</gene>
<comment type="caution">
    <text evidence="2">The sequence shown here is derived from an EMBL/GenBank/DDBJ whole genome shotgun (WGS) entry which is preliminary data.</text>
</comment>
<evidence type="ECO:0000256" key="1">
    <source>
        <dbReference type="SAM" id="MobiDB-lite"/>
    </source>
</evidence>
<protein>
    <submittedName>
        <fullName evidence="2">Uncharacterized protein</fullName>
    </submittedName>
</protein>
<keyword evidence="3" id="KW-1185">Reference proteome</keyword>
<dbReference type="Proteomes" id="UP000775213">
    <property type="component" value="Unassembled WGS sequence"/>
</dbReference>
<dbReference type="AlphaFoldDB" id="A0AAV7H1J8"/>
<evidence type="ECO:0000313" key="3">
    <source>
        <dbReference type="Proteomes" id="UP000775213"/>
    </source>
</evidence>
<proteinExistence type="predicted"/>
<feature type="region of interest" description="Disordered" evidence="1">
    <location>
        <begin position="84"/>
        <end position="103"/>
    </location>
</feature>
<sequence length="103" mass="11223">MFTEIRKSESIHYGLDTACEGQTSTTEGSFSGSMQYSEYHTWSEAIGGRQKGWVYELSSQAYAYESNTFTSASFGNSGVDDIASFQQPSGGHSSGKLRYEGMG</sequence>
<dbReference type="EMBL" id="JAGFBR010000008">
    <property type="protein sequence ID" value="KAH0462961.1"/>
    <property type="molecule type" value="Genomic_DNA"/>
</dbReference>
<name>A0AAV7H1J8_DENCH</name>
<organism evidence="2 3">
    <name type="scientific">Dendrobium chrysotoxum</name>
    <name type="common">Orchid</name>
    <dbReference type="NCBI Taxonomy" id="161865"/>
    <lineage>
        <taxon>Eukaryota</taxon>
        <taxon>Viridiplantae</taxon>
        <taxon>Streptophyta</taxon>
        <taxon>Embryophyta</taxon>
        <taxon>Tracheophyta</taxon>
        <taxon>Spermatophyta</taxon>
        <taxon>Magnoliopsida</taxon>
        <taxon>Liliopsida</taxon>
        <taxon>Asparagales</taxon>
        <taxon>Orchidaceae</taxon>
        <taxon>Epidendroideae</taxon>
        <taxon>Malaxideae</taxon>
        <taxon>Dendrobiinae</taxon>
        <taxon>Dendrobium</taxon>
    </lineage>
</organism>
<accession>A0AAV7H1J8</accession>